<protein>
    <submittedName>
        <fullName evidence="1">Uncharacterized protein</fullName>
    </submittedName>
</protein>
<organism evidence="1 2">
    <name type="scientific">Dichanthelium oligosanthes</name>
    <dbReference type="NCBI Taxonomy" id="888268"/>
    <lineage>
        <taxon>Eukaryota</taxon>
        <taxon>Viridiplantae</taxon>
        <taxon>Streptophyta</taxon>
        <taxon>Embryophyta</taxon>
        <taxon>Tracheophyta</taxon>
        <taxon>Spermatophyta</taxon>
        <taxon>Magnoliopsida</taxon>
        <taxon>Liliopsida</taxon>
        <taxon>Poales</taxon>
        <taxon>Poaceae</taxon>
        <taxon>PACMAD clade</taxon>
        <taxon>Panicoideae</taxon>
        <taxon>Panicodae</taxon>
        <taxon>Paniceae</taxon>
        <taxon>Dichantheliinae</taxon>
        <taxon>Dichanthelium</taxon>
    </lineage>
</organism>
<evidence type="ECO:0000313" key="1">
    <source>
        <dbReference type="EMBL" id="OEL33074.1"/>
    </source>
</evidence>
<name>A0A1E5W6Q2_9POAL</name>
<accession>A0A1E5W6Q2</accession>
<reference evidence="1 2" key="1">
    <citation type="submission" date="2016-09" db="EMBL/GenBank/DDBJ databases">
        <title>The draft genome of Dichanthelium oligosanthes: A C3 panicoid grass species.</title>
        <authorList>
            <person name="Studer A.J."/>
            <person name="Schnable J.C."/>
            <person name="Brutnell T.P."/>
        </authorList>
    </citation>
    <scope>NUCLEOTIDE SEQUENCE [LARGE SCALE GENOMIC DNA]</scope>
    <source>
        <strain evidence="2">cv. Kellogg 1175</strain>
        <tissue evidence="1">Leaf</tissue>
    </source>
</reference>
<sequence length="14" mass="1553">MQSTESTYSSIECS</sequence>
<keyword evidence="2" id="KW-1185">Reference proteome</keyword>
<gene>
    <name evidence="1" type="ORF">BAE44_0005911</name>
</gene>
<comment type="caution">
    <text evidence="1">The sequence shown here is derived from an EMBL/GenBank/DDBJ whole genome shotgun (WGS) entry which is preliminary data.</text>
</comment>
<proteinExistence type="predicted"/>
<evidence type="ECO:0000313" key="2">
    <source>
        <dbReference type="Proteomes" id="UP000095767"/>
    </source>
</evidence>
<dbReference type="Proteomes" id="UP000095767">
    <property type="component" value="Unassembled WGS sequence"/>
</dbReference>
<dbReference type="EMBL" id="LWDX02019883">
    <property type="protein sequence ID" value="OEL33074.1"/>
    <property type="molecule type" value="Genomic_DNA"/>
</dbReference>